<proteinExistence type="predicted"/>
<dbReference type="KEGG" id="dbc:MFMK1_001088"/>
<evidence type="ECO:0000259" key="1">
    <source>
        <dbReference type="Pfam" id="PF11258"/>
    </source>
</evidence>
<dbReference type="Proteomes" id="UP001329915">
    <property type="component" value="Chromosome"/>
</dbReference>
<feature type="domain" description="DUF3048" evidence="1">
    <location>
        <begin position="83"/>
        <end position="211"/>
    </location>
</feature>
<evidence type="ECO:0000259" key="2">
    <source>
        <dbReference type="Pfam" id="PF17479"/>
    </source>
</evidence>
<keyword evidence="4" id="KW-1185">Reference proteome</keyword>
<dbReference type="InterPro" id="IPR021416">
    <property type="entry name" value="DUF3048_N"/>
</dbReference>
<accession>A0AAU0ULW4</accession>
<protein>
    <submittedName>
        <fullName evidence="3">DUF3048 domain-containing protein</fullName>
    </submittedName>
</protein>
<dbReference type="EMBL" id="CP121694">
    <property type="protein sequence ID" value="WRO21285.1"/>
    <property type="molecule type" value="Genomic_DNA"/>
</dbReference>
<dbReference type="RefSeq" id="WP_366924136.1">
    <property type="nucleotide sequence ID" value="NZ_CP121694.1"/>
</dbReference>
<organism evidence="3 4">
    <name type="scientific">Metallumcola ferriviriculae</name>
    <dbReference type="NCBI Taxonomy" id="3039180"/>
    <lineage>
        <taxon>Bacteria</taxon>
        <taxon>Bacillati</taxon>
        <taxon>Bacillota</taxon>
        <taxon>Clostridia</taxon>
        <taxon>Neomoorellales</taxon>
        <taxon>Desulfitibacteraceae</taxon>
        <taxon>Metallumcola</taxon>
    </lineage>
</organism>
<dbReference type="AlphaFoldDB" id="A0AAU0ULW4"/>
<dbReference type="Pfam" id="PF17479">
    <property type="entry name" value="DUF3048_C"/>
    <property type="match status" value="1"/>
</dbReference>
<gene>
    <name evidence="3" type="ORF">MFMK1_001088</name>
</gene>
<reference evidence="3 4" key="1">
    <citation type="submission" date="2023-04" db="EMBL/GenBank/DDBJ databases">
        <authorList>
            <person name="Hsu D."/>
        </authorList>
    </citation>
    <scope>NUCLEOTIDE SEQUENCE [LARGE SCALE GENOMIC DNA]</scope>
    <source>
        <strain evidence="3 4">MK1</strain>
    </source>
</reference>
<evidence type="ECO:0000313" key="3">
    <source>
        <dbReference type="EMBL" id="WRO21285.1"/>
    </source>
</evidence>
<dbReference type="SUPFAM" id="SSF159774">
    <property type="entry name" value="YerB-like"/>
    <property type="match status" value="1"/>
</dbReference>
<feature type="domain" description="DUF3048" evidence="2">
    <location>
        <begin position="249"/>
        <end position="354"/>
    </location>
</feature>
<dbReference type="InterPro" id="IPR035328">
    <property type="entry name" value="DUF3048_C"/>
</dbReference>
<dbReference type="Pfam" id="PF11258">
    <property type="entry name" value="DUF3048"/>
    <property type="match status" value="1"/>
</dbReference>
<dbReference type="Gene3D" id="3.50.90.10">
    <property type="entry name" value="YerB-like"/>
    <property type="match status" value="1"/>
</dbReference>
<sequence>MMQWLKKYQLYIALFVLALGAGWGAYRYIDSTLQVPVPQVGVNVDEKQNDMTDVVEPEQPIEVDEGDANKLRCPLDGAVLMDLTDKRPLAVMIDNSPAARPPLGIDKADLVYEALVEGGITRLMAVFYHDKAAEVGPIRSARPYFVQLAQDTKSVYVHAGQSPQAATMFKEKGIAHLNEIPITRGFWRVTDRVRPHNLLSSTDKLHNLAEDYNLEKSIEVPAFPFYNKQPELPETLRNSDEIIIYYPQQFSQVRYVYHEDSGEYLRFMGEKAHIDGSNNLQLKARNIVVQYVDTKVIDGEGRLEMNMTGKGKAMVFNNGIAYQARWEKDNLSSPTRYYTVKGEEIKFMPGQTWIQIVPTDTRVDY</sequence>
<evidence type="ECO:0000313" key="4">
    <source>
        <dbReference type="Proteomes" id="UP001329915"/>
    </source>
</evidence>
<dbReference type="InterPro" id="IPR023158">
    <property type="entry name" value="YerB-like_sf"/>
</dbReference>
<name>A0AAU0ULW4_9FIRM</name>